<proteinExistence type="predicted"/>
<sequence>MGQKTKNILASLSALALAGGAVTVAAPAAQASVKPVLVYVEASTKLGCQAKLNSQRAYRAAQGGSPWVDIPCSEVLYSSPKRYGGTFYYYPQP</sequence>
<gene>
    <name evidence="2" type="ORF">P8192_12780</name>
</gene>
<name>A0ABY8H564_9MICC</name>
<dbReference type="RefSeq" id="WP_278157398.1">
    <property type="nucleotide sequence ID" value="NZ_CP121252.1"/>
</dbReference>
<accession>A0ABY8H564</accession>
<dbReference type="Proteomes" id="UP001219037">
    <property type="component" value="Chromosome"/>
</dbReference>
<keyword evidence="3" id="KW-1185">Reference proteome</keyword>
<protein>
    <submittedName>
        <fullName evidence="2">Uncharacterized protein</fullName>
    </submittedName>
</protein>
<evidence type="ECO:0000313" key="3">
    <source>
        <dbReference type="Proteomes" id="UP001219037"/>
    </source>
</evidence>
<keyword evidence="1" id="KW-0732">Signal</keyword>
<evidence type="ECO:0000256" key="1">
    <source>
        <dbReference type="SAM" id="SignalP"/>
    </source>
</evidence>
<evidence type="ECO:0000313" key="2">
    <source>
        <dbReference type="EMBL" id="WFP16245.1"/>
    </source>
</evidence>
<organism evidence="2 3">
    <name type="scientific">Citricoccus muralis</name>
    <dbReference type="NCBI Taxonomy" id="169134"/>
    <lineage>
        <taxon>Bacteria</taxon>
        <taxon>Bacillati</taxon>
        <taxon>Actinomycetota</taxon>
        <taxon>Actinomycetes</taxon>
        <taxon>Micrococcales</taxon>
        <taxon>Micrococcaceae</taxon>
        <taxon>Citricoccus</taxon>
    </lineage>
</organism>
<feature type="chain" id="PRO_5045740835" evidence="1">
    <location>
        <begin position="32"/>
        <end position="93"/>
    </location>
</feature>
<dbReference type="EMBL" id="CP121252">
    <property type="protein sequence ID" value="WFP16245.1"/>
    <property type="molecule type" value="Genomic_DNA"/>
</dbReference>
<reference evidence="2 3" key="1">
    <citation type="submission" date="2023-04" db="EMBL/GenBank/DDBJ databases">
        <title>Funneling lignin-derived compounds into biodiesel using alkali-halophilic Citricoccus sp. P2.</title>
        <authorList>
            <person name="Luo C.-B."/>
        </authorList>
    </citation>
    <scope>NUCLEOTIDE SEQUENCE [LARGE SCALE GENOMIC DNA]</scope>
    <source>
        <strain evidence="2 3">P2</strain>
    </source>
</reference>
<feature type="signal peptide" evidence="1">
    <location>
        <begin position="1"/>
        <end position="31"/>
    </location>
</feature>